<sequence length="339" mass="38305">MAAVLRRRDCLPIVYVRGTHYDVGYDIGRTFASLIQDYLKNYKVLNETYVPQYLTEKGRAVYESALATCERVYPQYVQELRGTADGADVPFYKLFLMHLDDVLPVVLGEESPNQGQGCSTMTVNQPSEKFIGHTEDGFKEALNHVYVVKATITDSSPPEEFTAFCYAGLLPGYSMGFNKHFAFSVNILGSKHLAKGSPLSISMLFCCQLNFLQFGEYNAHLIRECCKIALKSSSANLQLAIEGESERVWTMANKPTSDTDVSVCRAPGMLSPASFFYFSKIAPEKINFDKWPIVREKKLQLVSSRSRECRRDVFARISDTAANYSSFLRLLKLDFFFNF</sequence>
<dbReference type="Gene3D" id="1.10.10.2120">
    <property type="match status" value="1"/>
</dbReference>
<dbReference type="PANTHER" id="PTHR34180">
    <property type="entry name" value="PEPTIDASE C45"/>
    <property type="match status" value="1"/>
</dbReference>
<reference evidence="2 3" key="1">
    <citation type="submission" date="2020-02" db="EMBL/GenBank/DDBJ databases">
        <authorList>
            <person name="Ferguson B K."/>
        </authorList>
    </citation>
    <scope>NUCLEOTIDE SEQUENCE [LARGE SCALE GENOMIC DNA]</scope>
</reference>
<accession>A0A6H5GKQ0</accession>
<proteinExistence type="predicted"/>
<dbReference type="InterPro" id="IPR047794">
    <property type="entry name" value="C45_proenzyme-like"/>
</dbReference>
<feature type="domain" description="Peptidase C45 hydrolase" evidence="1">
    <location>
        <begin position="123"/>
        <end position="198"/>
    </location>
</feature>
<dbReference type="InterPro" id="IPR005079">
    <property type="entry name" value="Peptidase_C45_hydrolase"/>
</dbReference>
<dbReference type="AlphaFoldDB" id="A0A6H5GKQ0"/>
<dbReference type="OrthoDB" id="189997at2759"/>
<dbReference type="NCBIfam" id="NF040521">
    <property type="entry name" value="C45_proenzyme"/>
    <property type="match status" value="1"/>
</dbReference>
<name>A0A6H5GKQ0_9HEMI</name>
<dbReference type="PANTHER" id="PTHR34180:SF1">
    <property type="entry name" value="BETA-ALANYL-DOPAMINE_CARCININE HYDROLASE"/>
    <property type="match status" value="1"/>
</dbReference>
<dbReference type="InterPro" id="IPR047801">
    <property type="entry name" value="Peptidase_C45"/>
</dbReference>
<dbReference type="EMBL" id="CADCXU010014338">
    <property type="protein sequence ID" value="CAB0004012.1"/>
    <property type="molecule type" value="Genomic_DNA"/>
</dbReference>
<protein>
    <recommendedName>
        <fullName evidence="1">Peptidase C45 hydrolase domain-containing protein</fullName>
    </recommendedName>
</protein>
<dbReference type="Pfam" id="PF03417">
    <property type="entry name" value="AAT"/>
    <property type="match status" value="1"/>
</dbReference>
<evidence type="ECO:0000259" key="1">
    <source>
        <dbReference type="Pfam" id="PF03417"/>
    </source>
</evidence>
<evidence type="ECO:0000313" key="3">
    <source>
        <dbReference type="Proteomes" id="UP000479000"/>
    </source>
</evidence>
<gene>
    <name evidence="2" type="ORF">NTEN_LOCUS9489</name>
</gene>
<evidence type="ECO:0000313" key="2">
    <source>
        <dbReference type="EMBL" id="CAB0004012.1"/>
    </source>
</evidence>
<organism evidence="2 3">
    <name type="scientific">Nesidiocoris tenuis</name>
    <dbReference type="NCBI Taxonomy" id="355587"/>
    <lineage>
        <taxon>Eukaryota</taxon>
        <taxon>Metazoa</taxon>
        <taxon>Ecdysozoa</taxon>
        <taxon>Arthropoda</taxon>
        <taxon>Hexapoda</taxon>
        <taxon>Insecta</taxon>
        <taxon>Pterygota</taxon>
        <taxon>Neoptera</taxon>
        <taxon>Paraneoptera</taxon>
        <taxon>Hemiptera</taxon>
        <taxon>Heteroptera</taxon>
        <taxon>Panheteroptera</taxon>
        <taxon>Cimicomorpha</taxon>
        <taxon>Miridae</taxon>
        <taxon>Dicyphina</taxon>
        <taxon>Nesidiocoris</taxon>
    </lineage>
</organism>
<keyword evidence="3" id="KW-1185">Reference proteome</keyword>
<dbReference type="Gene3D" id="3.60.60.10">
    <property type="entry name" value="Penicillin V Acylase, Chain A"/>
    <property type="match status" value="1"/>
</dbReference>
<dbReference type="Proteomes" id="UP000479000">
    <property type="component" value="Unassembled WGS sequence"/>
</dbReference>